<evidence type="ECO:0000256" key="1">
    <source>
        <dbReference type="SAM" id="Phobius"/>
    </source>
</evidence>
<dbReference type="Pfam" id="PF20082">
    <property type="entry name" value="DUF6476"/>
    <property type="match status" value="1"/>
</dbReference>
<accession>A0A1H8DJQ0</accession>
<evidence type="ECO:0000313" key="2">
    <source>
        <dbReference type="EMBL" id="SEN06747.1"/>
    </source>
</evidence>
<organism evidence="2 3">
    <name type="scientific">Gemmobacter aquatilis</name>
    <dbReference type="NCBI Taxonomy" id="933059"/>
    <lineage>
        <taxon>Bacteria</taxon>
        <taxon>Pseudomonadati</taxon>
        <taxon>Pseudomonadota</taxon>
        <taxon>Alphaproteobacteria</taxon>
        <taxon>Rhodobacterales</taxon>
        <taxon>Paracoccaceae</taxon>
        <taxon>Gemmobacter</taxon>
    </lineage>
</organism>
<keyword evidence="3" id="KW-1185">Reference proteome</keyword>
<dbReference type="STRING" id="933059.SAMN04488103_10332"/>
<name>A0A1H8DJQ0_9RHOB</name>
<proteinExistence type="predicted"/>
<dbReference type="OrthoDB" id="7872651at2"/>
<dbReference type="EMBL" id="FOCE01000003">
    <property type="protein sequence ID" value="SEN06747.1"/>
    <property type="molecule type" value="Genomic_DNA"/>
</dbReference>
<evidence type="ECO:0000313" key="3">
    <source>
        <dbReference type="Proteomes" id="UP000198761"/>
    </source>
</evidence>
<feature type="transmembrane region" description="Helical" evidence="1">
    <location>
        <begin position="20"/>
        <end position="40"/>
    </location>
</feature>
<reference evidence="2 3" key="1">
    <citation type="submission" date="2016-10" db="EMBL/GenBank/DDBJ databases">
        <authorList>
            <person name="de Groot N.N."/>
        </authorList>
    </citation>
    <scope>NUCLEOTIDE SEQUENCE [LARGE SCALE GENOMIC DNA]</scope>
    <source>
        <strain evidence="2 3">DSM 3857</strain>
    </source>
</reference>
<protein>
    <submittedName>
        <fullName evidence="2">Uncharacterized protein</fullName>
    </submittedName>
</protein>
<dbReference type="InterPro" id="IPR045519">
    <property type="entry name" value="DUF6476"/>
</dbReference>
<dbReference type="Proteomes" id="UP000198761">
    <property type="component" value="Unassembled WGS sequence"/>
</dbReference>
<dbReference type="RefSeq" id="WP_091299276.1">
    <property type="nucleotide sequence ID" value="NZ_FOCE01000003.1"/>
</dbReference>
<keyword evidence="1" id="KW-1133">Transmembrane helix</keyword>
<keyword evidence="1" id="KW-0812">Transmembrane</keyword>
<gene>
    <name evidence="2" type="ORF">SAMN04488103_10332</name>
</gene>
<sequence length="103" mass="11023">MEDTPEQIELPPGLRWLKTLVTVLMVTLILGVITIVGLLVTRLPGAAPKLVLPEALALPEGAVPQAITQGAGWIGVVTTDSRMFIFTPTGRLVQEITVTLPQE</sequence>
<keyword evidence="1" id="KW-0472">Membrane</keyword>
<dbReference type="AlphaFoldDB" id="A0A1H8DJQ0"/>